<dbReference type="PANTHER" id="PTHR43173:SF19">
    <property type="entry name" value="AARF DOMAIN-CONTAINING PROTEIN KINASE 1"/>
    <property type="match status" value="1"/>
</dbReference>
<reference evidence="5" key="1">
    <citation type="submission" date="2017-02" db="UniProtKB">
        <authorList>
            <consortium name="WormBaseParasite"/>
        </authorList>
    </citation>
    <scope>IDENTIFICATION</scope>
</reference>
<dbReference type="InterPro" id="IPR004147">
    <property type="entry name" value="ABC1_dom"/>
</dbReference>
<keyword evidence="4" id="KW-1185">Reference proteome</keyword>
<dbReference type="InterPro" id="IPR011009">
    <property type="entry name" value="Kinase-like_dom_sf"/>
</dbReference>
<gene>
    <name evidence="3" type="ORF">ASIM_LOCUS426</name>
</gene>
<dbReference type="InterPro" id="IPR051130">
    <property type="entry name" value="Mito_struct-func_regulator"/>
</dbReference>
<dbReference type="EMBL" id="UYRR01000257">
    <property type="protein sequence ID" value="VDK17698.1"/>
    <property type="molecule type" value="Genomic_DNA"/>
</dbReference>
<reference evidence="3 4" key="2">
    <citation type="submission" date="2018-11" db="EMBL/GenBank/DDBJ databases">
        <authorList>
            <consortium name="Pathogen Informatics"/>
        </authorList>
    </citation>
    <scope>NUCLEOTIDE SEQUENCE [LARGE SCALE GENOMIC DNA]</scope>
</reference>
<name>A0A0M3IZ43_ANISI</name>
<dbReference type="PANTHER" id="PTHR43173">
    <property type="entry name" value="ABC1 FAMILY PROTEIN"/>
    <property type="match status" value="1"/>
</dbReference>
<dbReference type="AlphaFoldDB" id="A0A0M3IZ43"/>
<feature type="domain" description="Protein kinase" evidence="2">
    <location>
        <begin position="155"/>
        <end position="510"/>
    </location>
</feature>
<evidence type="ECO:0000313" key="3">
    <source>
        <dbReference type="EMBL" id="VDK17698.1"/>
    </source>
</evidence>
<dbReference type="SUPFAM" id="SSF56112">
    <property type="entry name" value="Protein kinase-like (PK-like)"/>
    <property type="match status" value="1"/>
</dbReference>
<dbReference type="GO" id="GO:0007005">
    <property type="term" value="P:mitochondrion organization"/>
    <property type="evidence" value="ECO:0007669"/>
    <property type="project" value="TreeGrafter"/>
</dbReference>
<sequence length="510" mass="57885">MLRHISWRCVQCVSLGLTATTAGLSLYFIQRNDYDISSIGLVRFARAGIAASQIALDYKLTMRRFRGVDNELEYANAMKGAHERSAQKLLDLACANGGVFIKVGQHLAALGYLLPDEYIKTLSVLHSRAPESSLDDARTVFEEDLKVKLEDVFSEFESRPQGAASLAQVYRAKLRGSGETVAVKVQHPRVKPHSLIDMTSMEVLVKLVAKLFPEFHLLWLVDEMKKNLPLELDFTNEAANAERVRTMYAHLDYLKVPKIYYEYTTDRVLTMEFCDGAQINDVDYFIENKVDRHEVCRKLGALFSEMIFVNGLVHCDPHPGNVLVNKNVDGTISIVLLDHGLYLTLRDDFRLKYAQLWMAILKPDQDEIKRIASEMGVGDLYGLFACMVTNRSWKAVTGGVNKVKDGAEEVRPMLIIETEQNHSSTEVLSERFNSFQRDEIKAYAASLIPQISEVLENMPRPMILILKTNDLLRSIEYRLGTQNRADAFLEVTIQFDTLSHSFFAWKNIRS</sequence>
<comment type="similarity">
    <text evidence="1">Belongs to the protein kinase superfamily. ADCK protein kinase family.</text>
</comment>
<dbReference type="Proteomes" id="UP000267096">
    <property type="component" value="Unassembled WGS sequence"/>
</dbReference>
<evidence type="ECO:0000313" key="4">
    <source>
        <dbReference type="Proteomes" id="UP000267096"/>
    </source>
</evidence>
<dbReference type="Gene3D" id="1.10.510.10">
    <property type="entry name" value="Transferase(Phosphotransferase) domain 1"/>
    <property type="match status" value="1"/>
</dbReference>
<protein>
    <submittedName>
        <fullName evidence="5">Protein kinase domain-containing protein</fullName>
    </submittedName>
</protein>
<evidence type="ECO:0000256" key="1">
    <source>
        <dbReference type="ARBA" id="ARBA00009670"/>
    </source>
</evidence>
<dbReference type="GO" id="GO:0055088">
    <property type="term" value="P:lipid homeostasis"/>
    <property type="evidence" value="ECO:0007669"/>
    <property type="project" value="TreeGrafter"/>
</dbReference>
<dbReference type="InterPro" id="IPR045307">
    <property type="entry name" value="ADCK1_dom"/>
</dbReference>
<dbReference type="OrthoDB" id="427480at2759"/>
<accession>A0A0M3IZ43</accession>
<dbReference type="PROSITE" id="PS50011">
    <property type="entry name" value="PROTEIN_KINASE_DOM"/>
    <property type="match status" value="1"/>
</dbReference>
<proteinExistence type="inferred from homology"/>
<dbReference type="GO" id="GO:0005524">
    <property type="term" value="F:ATP binding"/>
    <property type="evidence" value="ECO:0007669"/>
    <property type="project" value="InterPro"/>
</dbReference>
<dbReference type="CDD" id="cd13969">
    <property type="entry name" value="ADCK1-like"/>
    <property type="match status" value="1"/>
</dbReference>
<organism evidence="5">
    <name type="scientific">Anisakis simplex</name>
    <name type="common">Herring worm</name>
    <dbReference type="NCBI Taxonomy" id="6269"/>
    <lineage>
        <taxon>Eukaryota</taxon>
        <taxon>Metazoa</taxon>
        <taxon>Ecdysozoa</taxon>
        <taxon>Nematoda</taxon>
        <taxon>Chromadorea</taxon>
        <taxon>Rhabditida</taxon>
        <taxon>Spirurina</taxon>
        <taxon>Ascaridomorpha</taxon>
        <taxon>Ascaridoidea</taxon>
        <taxon>Anisakidae</taxon>
        <taxon>Anisakis</taxon>
        <taxon>Anisakis simplex complex</taxon>
    </lineage>
</organism>
<dbReference type="InterPro" id="IPR000719">
    <property type="entry name" value="Prot_kinase_dom"/>
</dbReference>
<dbReference type="GO" id="GO:0005743">
    <property type="term" value="C:mitochondrial inner membrane"/>
    <property type="evidence" value="ECO:0007669"/>
    <property type="project" value="TreeGrafter"/>
</dbReference>
<evidence type="ECO:0000259" key="2">
    <source>
        <dbReference type="PROSITE" id="PS50011"/>
    </source>
</evidence>
<dbReference type="WBParaSite" id="ASIM_0000052401-mRNA-1">
    <property type="protein sequence ID" value="ASIM_0000052401-mRNA-1"/>
    <property type="gene ID" value="ASIM_0000052401"/>
</dbReference>
<dbReference type="GO" id="GO:0004672">
    <property type="term" value="F:protein kinase activity"/>
    <property type="evidence" value="ECO:0007669"/>
    <property type="project" value="InterPro"/>
</dbReference>
<dbReference type="Pfam" id="PF03109">
    <property type="entry name" value="ABC1"/>
    <property type="match status" value="1"/>
</dbReference>
<evidence type="ECO:0000313" key="5">
    <source>
        <dbReference type="WBParaSite" id="ASIM_0000052401-mRNA-1"/>
    </source>
</evidence>